<comment type="caution">
    <text evidence="1">The sequence shown here is derived from an EMBL/GenBank/DDBJ whole genome shotgun (WGS) entry which is preliminary data.</text>
</comment>
<dbReference type="Proteomes" id="UP000789739">
    <property type="component" value="Unassembled WGS sequence"/>
</dbReference>
<evidence type="ECO:0000313" key="2">
    <source>
        <dbReference type="Proteomes" id="UP000789739"/>
    </source>
</evidence>
<feature type="non-terminal residue" evidence="1">
    <location>
        <position position="555"/>
    </location>
</feature>
<accession>A0A9N9C175</accession>
<organism evidence="1 2">
    <name type="scientific">Paraglomus brasilianum</name>
    <dbReference type="NCBI Taxonomy" id="144538"/>
    <lineage>
        <taxon>Eukaryota</taxon>
        <taxon>Fungi</taxon>
        <taxon>Fungi incertae sedis</taxon>
        <taxon>Mucoromycota</taxon>
        <taxon>Glomeromycotina</taxon>
        <taxon>Glomeromycetes</taxon>
        <taxon>Paraglomerales</taxon>
        <taxon>Paraglomeraceae</taxon>
        <taxon>Paraglomus</taxon>
    </lineage>
</organism>
<name>A0A9N9C175_9GLOM</name>
<dbReference type="AlphaFoldDB" id="A0A9N9C175"/>
<gene>
    <name evidence="1" type="ORF">PBRASI_LOCUS6782</name>
</gene>
<evidence type="ECO:0000313" key="1">
    <source>
        <dbReference type="EMBL" id="CAG8584192.1"/>
    </source>
</evidence>
<proteinExistence type="predicted"/>
<dbReference type="EMBL" id="CAJVPI010000945">
    <property type="protein sequence ID" value="CAG8584192.1"/>
    <property type="molecule type" value="Genomic_DNA"/>
</dbReference>
<reference evidence="1" key="1">
    <citation type="submission" date="2021-06" db="EMBL/GenBank/DDBJ databases">
        <authorList>
            <person name="Kallberg Y."/>
            <person name="Tangrot J."/>
            <person name="Rosling A."/>
        </authorList>
    </citation>
    <scope>NUCLEOTIDE SEQUENCE</scope>
    <source>
        <strain evidence="1">BR232B</strain>
    </source>
</reference>
<dbReference type="OrthoDB" id="2428620at2759"/>
<sequence>MVYYLVLAARKPTGVWPLCPASDAWRWSPGSSFSMRAKGLDSCMLLSRLRYVYLLAYGHYVLCQMLGNSLRDRPLACVLKALTPACCFPMLQAIVHDYLNSVKYTDWSIVSILENIASEQNLYADMLDDVKGDIYDVLHGYHHRQNINRNAKTRVSKLLSTYDTSFKTAEVLRFKDKLRWKAEEEEHRAALRMKAASTCTIEDLKEFHASKILINQLKTNTQDCIDLCTESSSLPLIKERSVGKEVHGLDLDDEERFYKKPRNNEIAEQFNAEPTGVDDGDQFGEWILSTGKNVSRILKEFRTKIPKTKAFLYPTFFGILDLSGEDTEVKELFTDEEWCEMISDFSKTVTFHDINEQEEKLLYNLLDDIEKVLETKPNDLVTEIEKCIIEGFPKTNVIRRLIQTYVYNLERLGSTTSEAAFCNNFISMMTKGILTYQQKLVYDEGEIQSLASALIASLSKKPTDRSLIGQKCDFRVTADGFEAIVGLRSGGLPEVCKAKKWDDKVDLMVAMRDVMLKEAIECNGVDCQDFKRIYTLGVHSYGFYYNVYAMDWRAK</sequence>
<keyword evidence="2" id="KW-1185">Reference proteome</keyword>
<protein>
    <submittedName>
        <fullName evidence="1">371_t:CDS:1</fullName>
    </submittedName>
</protein>